<evidence type="ECO:0000259" key="1">
    <source>
        <dbReference type="Pfam" id="PF18475"/>
    </source>
</evidence>
<dbReference type="RefSeq" id="WP_394477531.1">
    <property type="nucleotide sequence ID" value="NZ_JBIGHV010000003.1"/>
</dbReference>
<comment type="caution">
    <text evidence="2">The sequence shown here is derived from an EMBL/GenBank/DDBJ whole genome shotgun (WGS) entry which is preliminary data.</text>
</comment>
<sequence>MRTNYVLIDYENLQPELLAAIDLPHFRVIVFMGANQTKVPVEFAARLQQLGPRAQYLSITGTGRNALDFHIAFYLGELLAKDGEAFFHVIAADKGYDPLLQHLRDRKVFVRRYPPRQNSCRPSRPSG</sequence>
<feature type="domain" description="PIN-like" evidence="1">
    <location>
        <begin position="7"/>
        <end position="105"/>
    </location>
</feature>
<dbReference type="Proteomes" id="UP001606210">
    <property type="component" value="Unassembled WGS sequence"/>
</dbReference>
<accession>A0ABW7EZI4</accession>
<evidence type="ECO:0000313" key="3">
    <source>
        <dbReference type="Proteomes" id="UP001606210"/>
    </source>
</evidence>
<evidence type="ECO:0000313" key="2">
    <source>
        <dbReference type="EMBL" id="MFG6429783.1"/>
    </source>
</evidence>
<name>A0ABW7EZI4_9BURK</name>
<gene>
    <name evidence="2" type="ORF">ACG00Y_07665</name>
</gene>
<proteinExistence type="predicted"/>
<organism evidence="2 3">
    <name type="scientific">Pelomonas parva</name>
    <dbReference type="NCBI Taxonomy" id="3299032"/>
    <lineage>
        <taxon>Bacteria</taxon>
        <taxon>Pseudomonadati</taxon>
        <taxon>Pseudomonadota</taxon>
        <taxon>Betaproteobacteria</taxon>
        <taxon>Burkholderiales</taxon>
        <taxon>Sphaerotilaceae</taxon>
        <taxon>Roseateles</taxon>
    </lineage>
</organism>
<dbReference type="Pfam" id="PF18475">
    <property type="entry name" value="PIN7"/>
    <property type="match status" value="1"/>
</dbReference>
<reference evidence="2 3" key="1">
    <citation type="submission" date="2024-08" db="EMBL/GenBank/DDBJ databases">
        <authorList>
            <person name="Lu H."/>
        </authorList>
    </citation>
    <scope>NUCLEOTIDE SEQUENCE [LARGE SCALE GENOMIC DNA]</scope>
    <source>
        <strain evidence="2 3">LYH14W</strain>
    </source>
</reference>
<dbReference type="InterPro" id="IPR041494">
    <property type="entry name" value="PIN7"/>
</dbReference>
<dbReference type="EMBL" id="JBIGHV010000003">
    <property type="protein sequence ID" value="MFG6429783.1"/>
    <property type="molecule type" value="Genomic_DNA"/>
</dbReference>
<protein>
    <submittedName>
        <fullName evidence="2">PIN domain-containing protein</fullName>
    </submittedName>
</protein>
<keyword evidence="3" id="KW-1185">Reference proteome</keyword>